<accession>A0A939BP13</accession>
<dbReference type="PANTHER" id="PTHR43861">
    <property type="entry name" value="TRANS-ACONITATE 2-METHYLTRANSFERASE-RELATED"/>
    <property type="match status" value="1"/>
</dbReference>
<gene>
    <name evidence="3" type="ORF">JOD01_001506</name>
</gene>
<evidence type="ECO:0000313" key="3">
    <source>
        <dbReference type="EMBL" id="MBM7589905.1"/>
    </source>
</evidence>
<proteinExistence type="predicted"/>
<dbReference type="RefSeq" id="WP_204517630.1">
    <property type="nucleotide sequence ID" value="NZ_BAABIN010000007.1"/>
</dbReference>
<dbReference type="AlphaFoldDB" id="A0A939BP13"/>
<dbReference type="Pfam" id="PF13649">
    <property type="entry name" value="Methyltransf_25"/>
    <property type="match status" value="1"/>
</dbReference>
<comment type="caution">
    <text evidence="3">The sequence shown here is derived from an EMBL/GenBank/DDBJ whole genome shotgun (WGS) entry which is preliminary data.</text>
</comment>
<keyword evidence="1" id="KW-0808">Transferase</keyword>
<dbReference type="Gene3D" id="2.20.25.110">
    <property type="entry name" value="S-adenosyl-L-methionine-dependent methyltransferases"/>
    <property type="match status" value="1"/>
</dbReference>
<reference evidence="3" key="1">
    <citation type="submission" date="2021-01" db="EMBL/GenBank/DDBJ databases">
        <title>Genomic Encyclopedia of Type Strains, Phase IV (KMG-IV): sequencing the most valuable type-strain genomes for metagenomic binning, comparative biology and taxonomic classification.</title>
        <authorList>
            <person name="Goeker M."/>
        </authorList>
    </citation>
    <scope>NUCLEOTIDE SEQUENCE</scope>
    <source>
        <strain evidence="3">DSM 25523</strain>
    </source>
</reference>
<protein>
    <submittedName>
        <fullName evidence="3">SAM-dependent methyltransferase</fullName>
    </submittedName>
</protein>
<evidence type="ECO:0000313" key="4">
    <source>
        <dbReference type="Proteomes" id="UP000717624"/>
    </source>
</evidence>
<evidence type="ECO:0000259" key="2">
    <source>
        <dbReference type="Pfam" id="PF13649"/>
    </source>
</evidence>
<dbReference type="SUPFAM" id="SSF53335">
    <property type="entry name" value="S-adenosyl-L-methionine-dependent methyltransferases"/>
    <property type="match status" value="1"/>
</dbReference>
<dbReference type="CDD" id="cd02440">
    <property type="entry name" value="AdoMet_MTases"/>
    <property type="match status" value="1"/>
</dbReference>
<dbReference type="InterPro" id="IPR029063">
    <property type="entry name" value="SAM-dependent_MTases_sf"/>
</dbReference>
<dbReference type="Proteomes" id="UP000717624">
    <property type="component" value="Unassembled WGS sequence"/>
</dbReference>
<feature type="domain" description="Methyltransferase" evidence="2">
    <location>
        <begin position="39"/>
        <end position="133"/>
    </location>
</feature>
<dbReference type="Gene3D" id="3.40.50.150">
    <property type="entry name" value="Vaccinia Virus protein VP39"/>
    <property type="match status" value="1"/>
</dbReference>
<dbReference type="EMBL" id="JAFBEB010000004">
    <property type="protein sequence ID" value="MBM7589905.1"/>
    <property type="molecule type" value="Genomic_DNA"/>
</dbReference>
<evidence type="ECO:0000256" key="1">
    <source>
        <dbReference type="ARBA" id="ARBA00022679"/>
    </source>
</evidence>
<sequence length="251" mass="29218">MAYQHLAAVYDKLMQDTPYEQWLEWLEHFFAEHGRPKTIIDLGCGTGKIAIPLAKQGYSVTGVDLSAEMLAMAYANMRQAHVEVALVEQDMRELDLFVADTVISFCDSLSYLVEEDEVQATFQQVYRHLRPGGCFLFDVHSPYKILHVFANNTFTLLEDEVSYIWQCFCDPLRLEVEHELTFFLQQPNGLYQRVEEDHRQRAYQPIQMLKWLKDAGFSDISVTADFQPLPPQQQSERLFYIARKPLEEVRP</sequence>
<keyword evidence="3" id="KW-0489">Methyltransferase</keyword>
<keyword evidence="4" id="KW-1185">Reference proteome</keyword>
<dbReference type="GO" id="GO:0008168">
    <property type="term" value="F:methyltransferase activity"/>
    <property type="evidence" value="ECO:0007669"/>
    <property type="project" value="UniProtKB-KW"/>
</dbReference>
<dbReference type="GO" id="GO:0032259">
    <property type="term" value="P:methylation"/>
    <property type="evidence" value="ECO:0007669"/>
    <property type="project" value="UniProtKB-KW"/>
</dbReference>
<dbReference type="InterPro" id="IPR041698">
    <property type="entry name" value="Methyltransf_25"/>
</dbReference>
<organism evidence="3 4">
    <name type="scientific">Brevibacillus fulvus</name>
    <dbReference type="NCBI Taxonomy" id="1125967"/>
    <lineage>
        <taxon>Bacteria</taxon>
        <taxon>Bacillati</taxon>
        <taxon>Bacillota</taxon>
        <taxon>Bacilli</taxon>
        <taxon>Bacillales</taxon>
        <taxon>Paenibacillaceae</taxon>
        <taxon>Brevibacillus</taxon>
    </lineage>
</organism>
<name>A0A939BP13_9BACL</name>